<dbReference type="EMBL" id="QJKJ01010354">
    <property type="protein sequence ID" value="RDX73918.1"/>
    <property type="molecule type" value="Genomic_DNA"/>
</dbReference>
<accession>A0A371F6J3</accession>
<proteinExistence type="predicted"/>
<reference evidence="1" key="1">
    <citation type="submission" date="2018-05" db="EMBL/GenBank/DDBJ databases">
        <title>Draft genome of Mucuna pruriens seed.</title>
        <authorList>
            <person name="Nnadi N.E."/>
            <person name="Vos R."/>
            <person name="Hasami M.H."/>
            <person name="Devisetty U.K."/>
            <person name="Aguiy J.C."/>
        </authorList>
    </citation>
    <scope>NUCLEOTIDE SEQUENCE [LARGE SCALE GENOMIC DNA]</scope>
    <source>
        <strain evidence="1">JCA_2017</strain>
    </source>
</reference>
<keyword evidence="2" id="KW-1185">Reference proteome</keyword>
<organism evidence="1 2">
    <name type="scientific">Mucuna pruriens</name>
    <name type="common">Velvet bean</name>
    <name type="synonym">Dolichos pruriens</name>
    <dbReference type="NCBI Taxonomy" id="157652"/>
    <lineage>
        <taxon>Eukaryota</taxon>
        <taxon>Viridiplantae</taxon>
        <taxon>Streptophyta</taxon>
        <taxon>Embryophyta</taxon>
        <taxon>Tracheophyta</taxon>
        <taxon>Spermatophyta</taxon>
        <taxon>Magnoliopsida</taxon>
        <taxon>eudicotyledons</taxon>
        <taxon>Gunneridae</taxon>
        <taxon>Pentapetalae</taxon>
        <taxon>rosids</taxon>
        <taxon>fabids</taxon>
        <taxon>Fabales</taxon>
        <taxon>Fabaceae</taxon>
        <taxon>Papilionoideae</taxon>
        <taxon>50 kb inversion clade</taxon>
        <taxon>NPAAA clade</taxon>
        <taxon>indigoferoid/millettioid clade</taxon>
        <taxon>Phaseoleae</taxon>
        <taxon>Mucuna</taxon>
    </lineage>
</organism>
<name>A0A371F6J3_MUCPR</name>
<feature type="non-terminal residue" evidence="1">
    <location>
        <position position="1"/>
    </location>
</feature>
<protein>
    <submittedName>
        <fullName evidence="1">Uncharacterized protein</fullName>
    </submittedName>
</protein>
<evidence type="ECO:0000313" key="1">
    <source>
        <dbReference type="EMBL" id="RDX73918.1"/>
    </source>
</evidence>
<evidence type="ECO:0000313" key="2">
    <source>
        <dbReference type="Proteomes" id="UP000257109"/>
    </source>
</evidence>
<sequence>MTYLKSTLQSLPKFVNDAENLNKFLTYSRSPHDKSGLGFEEDKEIQEKSNINSLNYKKIGCSSYDC</sequence>
<gene>
    <name evidence="1" type="ORF">CR513_46405</name>
</gene>
<dbReference type="Proteomes" id="UP000257109">
    <property type="component" value="Unassembled WGS sequence"/>
</dbReference>
<dbReference type="AlphaFoldDB" id="A0A371F6J3"/>
<comment type="caution">
    <text evidence="1">The sequence shown here is derived from an EMBL/GenBank/DDBJ whole genome shotgun (WGS) entry which is preliminary data.</text>
</comment>